<gene>
    <name evidence="1" type="ORF">OE749_01265</name>
</gene>
<proteinExistence type="predicted"/>
<protein>
    <submittedName>
        <fullName evidence="1">Uncharacterized protein</fullName>
    </submittedName>
</protein>
<accession>A0ABT3A3V5</accession>
<evidence type="ECO:0000313" key="2">
    <source>
        <dbReference type="Proteomes" id="UP001652504"/>
    </source>
</evidence>
<sequence length="143" mass="16088">MGIEENINVAGLESIIESNPSVDWSTIDLGKKSTRELVDFGEIDSNEAIKLVKAYQRIVRMLGEEDLEVAKSLLLVNVHSSIQVAAMSKDVFLEKCKSAFKNKDDGYALKVFKKAKAIRSQILLNYINSIQKNELHIKQLKVH</sequence>
<dbReference type="Proteomes" id="UP001652504">
    <property type="component" value="Unassembled WGS sequence"/>
</dbReference>
<dbReference type="EMBL" id="JAOWKX010000001">
    <property type="protein sequence ID" value="MCV2883324.1"/>
    <property type="molecule type" value="Genomic_DNA"/>
</dbReference>
<dbReference type="RefSeq" id="WP_263710524.1">
    <property type="nucleotide sequence ID" value="NZ_JAOWKX010000001.1"/>
</dbReference>
<keyword evidence="2" id="KW-1185">Reference proteome</keyword>
<reference evidence="1 2" key="1">
    <citation type="submission" date="2022-10" db="EMBL/GenBank/DDBJ databases">
        <title>Aestuariibacter sp. AA17 isolated from Montipora capitata coral fragment.</title>
        <authorList>
            <person name="Emsley S.A."/>
            <person name="Pfannmuller K.M."/>
            <person name="Loughran R.M."/>
            <person name="Shlafstein M."/>
            <person name="Papke E."/>
            <person name="Saw J.H."/>
            <person name="Ushijima B."/>
            <person name="Videau P."/>
        </authorList>
    </citation>
    <scope>NUCLEOTIDE SEQUENCE [LARGE SCALE GENOMIC DNA]</scope>
    <source>
        <strain evidence="1 2">AA17</strain>
    </source>
</reference>
<evidence type="ECO:0000313" key="1">
    <source>
        <dbReference type="EMBL" id="MCV2883324.1"/>
    </source>
</evidence>
<name>A0ABT3A3V5_9ALTE</name>
<comment type="caution">
    <text evidence="1">The sequence shown here is derived from an EMBL/GenBank/DDBJ whole genome shotgun (WGS) entry which is preliminary data.</text>
</comment>
<organism evidence="1 2">
    <name type="scientific">Fluctibacter corallii</name>
    <dbReference type="NCBI Taxonomy" id="2984329"/>
    <lineage>
        <taxon>Bacteria</taxon>
        <taxon>Pseudomonadati</taxon>
        <taxon>Pseudomonadota</taxon>
        <taxon>Gammaproteobacteria</taxon>
        <taxon>Alteromonadales</taxon>
        <taxon>Alteromonadaceae</taxon>
        <taxon>Fluctibacter</taxon>
    </lineage>
</organism>